<name>A0ACC2PYT8_9HYME</name>
<evidence type="ECO:0000313" key="2">
    <source>
        <dbReference type="Proteomes" id="UP001239111"/>
    </source>
</evidence>
<reference evidence="1" key="1">
    <citation type="submission" date="2023-04" db="EMBL/GenBank/DDBJ databases">
        <title>A chromosome-level genome assembly of the parasitoid wasp Eretmocerus hayati.</title>
        <authorList>
            <person name="Zhong Y."/>
            <person name="Liu S."/>
            <person name="Liu Y."/>
        </authorList>
    </citation>
    <scope>NUCLEOTIDE SEQUENCE</scope>
    <source>
        <strain evidence="1">ZJU_SS_LIU_2023</strain>
    </source>
</reference>
<dbReference type="Proteomes" id="UP001239111">
    <property type="component" value="Chromosome 1"/>
</dbReference>
<sequence>MAGLNAADTIEEQPDQLYSATELECLDKNSPSDLLVVKVSEVIYRQCQKEKEQQKVKDVAKAWTVIISCIFFVMVIALVVSKSLQDGNAREYEHNFIIHLRFGNQFFEISETPSLQLTTNGNESIYD</sequence>
<evidence type="ECO:0000313" key="1">
    <source>
        <dbReference type="EMBL" id="KAJ8688580.1"/>
    </source>
</evidence>
<organism evidence="1 2">
    <name type="scientific">Eretmocerus hayati</name>
    <dbReference type="NCBI Taxonomy" id="131215"/>
    <lineage>
        <taxon>Eukaryota</taxon>
        <taxon>Metazoa</taxon>
        <taxon>Ecdysozoa</taxon>
        <taxon>Arthropoda</taxon>
        <taxon>Hexapoda</taxon>
        <taxon>Insecta</taxon>
        <taxon>Pterygota</taxon>
        <taxon>Neoptera</taxon>
        <taxon>Endopterygota</taxon>
        <taxon>Hymenoptera</taxon>
        <taxon>Apocrita</taxon>
        <taxon>Proctotrupomorpha</taxon>
        <taxon>Chalcidoidea</taxon>
        <taxon>Aphelinidae</taxon>
        <taxon>Aphelininae</taxon>
        <taxon>Eretmocerus</taxon>
    </lineage>
</organism>
<keyword evidence="2" id="KW-1185">Reference proteome</keyword>
<comment type="caution">
    <text evidence="1">The sequence shown here is derived from an EMBL/GenBank/DDBJ whole genome shotgun (WGS) entry which is preliminary data.</text>
</comment>
<gene>
    <name evidence="1" type="ORF">QAD02_024375</name>
</gene>
<proteinExistence type="predicted"/>
<dbReference type="EMBL" id="CM056741">
    <property type="protein sequence ID" value="KAJ8688580.1"/>
    <property type="molecule type" value="Genomic_DNA"/>
</dbReference>
<protein>
    <submittedName>
        <fullName evidence="1">Uncharacterized protein</fullName>
    </submittedName>
</protein>
<accession>A0ACC2PYT8</accession>